<gene>
    <name evidence="1" type="ORF">CIPAW_11G132100</name>
</gene>
<evidence type="ECO:0000313" key="2">
    <source>
        <dbReference type="Proteomes" id="UP000811609"/>
    </source>
</evidence>
<dbReference type="Proteomes" id="UP000811609">
    <property type="component" value="Chromosome 11"/>
</dbReference>
<name>A0A8T1P793_CARIL</name>
<reference evidence="1" key="1">
    <citation type="submission" date="2020-12" db="EMBL/GenBank/DDBJ databases">
        <title>WGS assembly of Carya illinoinensis cv. Pawnee.</title>
        <authorList>
            <person name="Platts A."/>
            <person name="Shu S."/>
            <person name="Wright S."/>
            <person name="Barry K."/>
            <person name="Edger P."/>
            <person name="Pires J.C."/>
            <person name="Schmutz J."/>
        </authorList>
    </citation>
    <scope>NUCLEOTIDE SEQUENCE</scope>
    <source>
        <tissue evidence="1">Leaf</tissue>
    </source>
</reference>
<proteinExistence type="predicted"/>
<sequence length="111" mass="13316">MLILQLQSYQDSLQRKEPRNLYQPTVEDHQAISMIRFNYEVKEITLVIHHVEGKKKGKKRLFWFLIYVETKGRERKGKTIPEMEELILWLWRSRSGCTYLCWGWISVEGTG</sequence>
<dbReference type="EMBL" id="CM031819">
    <property type="protein sequence ID" value="KAG6636740.1"/>
    <property type="molecule type" value="Genomic_DNA"/>
</dbReference>
<accession>A0A8T1P793</accession>
<protein>
    <submittedName>
        <fullName evidence="1">Uncharacterized protein</fullName>
    </submittedName>
</protein>
<evidence type="ECO:0000313" key="1">
    <source>
        <dbReference type="EMBL" id="KAG6636740.1"/>
    </source>
</evidence>
<dbReference type="AlphaFoldDB" id="A0A8T1P793"/>
<organism evidence="1 2">
    <name type="scientific">Carya illinoinensis</name>
    <name type="common">Pecan</name>
    <dbReference type="NCBI Taxonomy" id="32201"/>
    <lineage>
        <taxon>Eukaryota</taxon>
        <taxon>Viridiplantae</taxon>
        <taxon>Streptophyta</taxon>
        <taxon>Embryophyta</taxon>
        <taxon>Tracheophyta</taxon>
        <taxon>Spermatophyta</taxon>
        <taxon>Magnoliopsida</taxon>
        <taxon>eudicotyledons</taxon>
        <taxon>Gunneridae</taxon>
        <taxon>Pentapetalae</taxon>
        <taxon>rosids</taxon>
        <taxon>fabids</taxon>
        <taxon>Fagales</taxon>
        <taxon>Juglandaceae</taxon>
        <taxon>Carya</taxon>
    </lineage>
</organism>
<keyword evidence="2" id="KW-1185">Reference proteome</keyword>
<comment type="caution">
    <text evidence="1">The sequence shown here is derived from an EMBL/GenBank/DDBJ whole genome shotgun (WGS) entry which is preliminary data.</text>
</comment>